<dbReference type="STRING" id="1382522.W6MWK1"/>
<dbReference type="Gene3D" id="1.25.40.180">
    <property type="match status" value="1"/>
</dbReference>
<keyword evidence="9" id="KW-1185">Reference proteome</keyword>
<name>W6MWK1_9ASCO</name>
<dbReference type="Pfam" id="PF02020">
    <property type="entry name" value="W2"/>
    <property type="match status" value="1"/>
</dbReference>
<evidence type="ECO:0000256" key="5">
    <source>
        <dbReference type="ARBA" id="ARBA00023134"/>
    </source>
</evidence>
<dbReference type="RefSeq" id="XP_022459543.1">
    <property type="nucleotide sequence ID" value="XM_022601951.1"/>
</dbReference>
<evidence type="ECO:0000256" key="1">
    <source>
        <dbReference type="ARBA" id="ARBA00010397"/>
    </source>
</evidence>
<keyword evidence="2" id="KW-0396">Initiation factor</keyword>
<dbReference type="SUPFAM" id="SSF100966">
    <property type="entry name" value="Translation initiation factor 2 beta, aIF2beta, N-terminal domain"/>
    <property type="match status" value="1"/>
</dbReference>
<dbReference type="GeneID" id="34520931"/>
<dbReference type="PROSITE" id="PS51363">
    <property type="entry name" value="W2"/>
    <property type="match status" value="1"/>
</dbReference>
<dbReference type="AlphaFoldDB" id="W6MWK1"/>
<dbReference type="PANTHER" id="PTHR23001">
    <property type="entry name" value="EUKARYOTIC TRANSLATION INITIATION FACTOR"/>
    <property type="match status" value="1"/>
</dbReference>
<dbReference type="GO" id="GO:0042256">
    <property type="term" value="P:cytosolic ribosome assembly"/>
    <property type="evidence" value="ECO:0007669"/>
    <property type="project" value="EnsemblFungi"/>
</dbReference>
<organism evidence="8 9">
    <name type="scientific">Kuraishia capsulata CBS 1993</name>
    <dbReference type="NCBI Taxonomy" id="1382522"/>
    <lineage>
        <taxon>Eukaryota</taxon>
        <taxon>Fungi</taxon>
        <taxon>Dikarya</taxon>
        <taxon>Ascomycota</taxon>
        <taxon>Saccharomycotina</taxon>
        <taxon>Pichiomycetes</taxon>
        <taxon>Pichiales</taxon>
        <taxon>Pichiaceae</taxon>
        <taxon>Kuraishia</taxon>
    </lineage>
</organism>
<evidence type="ECO:0000256" key="3">
    <source>
        <dbReference type="ARBA" id="ARBA00022741"/>
    </source>
</evidence>
<dbReference type="GO" id="GO:0045947">
    <property type="term" value="P:negative regulation of translational initiation"/>
    <property type="evidence" value="ECO:0007669"/>
    <property type="project" value="EnsemblFungi"/>
</dbReference>
<dbReference type="InterPro" id="IPR003307">
    <property type="entry name" value="W2_domain"/>
</dbReference>
<dbReference type="Gene3D" id="3.30.30.170">
    <property type="match status" value="1"/>
</dbReference>
<evidence type="ECO:0000259" key="7">
    <source>
        <dbReference type="PROSITE" id="PS51363"/>
    </source>
</evidence>
<accession>W6MWK1</accession>
<dbReference type="OrthoDB" id="10250831at2759"/>
<dbReference type="FunFam" id="2.20.25.350:FF:000001">
    <property type="entry name" value="Eukaryotic translation initiation factor 5"/>
    <property type="match status" value="1"/>
</dbReference>
<dbReference type="GO" id="GO:0043614">
    <property type="term" value="C:multi-eIF complex"/>
    <property type="evidence" value="ECO:0007669"/>
    <property type="project" value="EnsemblFungi"/>
</dbReference>
<dbReference type="PANTHER" id="PTHR23001:SF7">
    <property type="entry name" value="EUKARYOTIC TRANSLATION INITIATION FACTOR 5"/>
    <property type="match status" value="1"/>
</dbReference>
<dbReference type="SMART" id="SM00653">
    <property type="entry name" value="eIF2B_5"/>
    <property type="match status" value="1"/>
</dbReference>
<evidence type="ECO:0000313" key="9">
    <source>
        <dbReference type="Proteomes" id="UP000019384"/>
    </source>
</evidence>
<dbReference type="HOGENOM" id="CLU_026663_1_0_1"/>
<dbReference type="InterPro" id="IPR002735">
    <property type="entry name" value="Transl_init_fac_IF2/IF5_dom"/>
</dbReference>
<evidence type="ECO:0000256" key="2">
    <source>
        <dbReference type="ARBA" id="ARBA00022540"/>
    </source>
</evidence>
<dbReference type="GO" id="GO:0071074">
    <property type="term" value="F:eukaryotic initiation factor eIF2 binding"/>
    <property type="evidence" value="ECO:0007669"/>
    <property type="project" value="TreeGrafter"/>
</dbReference>
<evidence type="ECO:0000256" key="6">
    <source>
        <dbReference type="SAM" id="MobiDB-lite"/>
    </source>
</evidence>
<dbReference type="InterPro" id="IPR016024">
    <property type="entry name" value="ARM-type_fold"/>
</dbReference>
<dbReference type="CDD" id="cd11561">
    <property type="entry name" value="W2_eIF5"/>
    <property type="match status" value="1"/>
</dbReference>
<reference evidence="8" key="1">
    <citation type="submission" date="2013-12" db="EMBL/GenBank/DDBJ databases">
        <authorList>
            <person name="Genoscope - CEA"/>
        </authorList>
    </citation>
    <scope>NUCLEOTIDE SEQUENCE</scope>
    <source>
        <strain evidence="8">CBS 1993</strain>
    </source>
</reference>
<dbReference type="GO" id="GO:0005092">
    <property type="term" value="F:GDP-dissociation inhibitor activity"/>
    <property type="evidence" value="ECO:0007669"/>
    <property type="project" value="EnsemblFungi"/>
</dbReference>
<dbReference type="GO" id="GO:0001732">
    <property type="term" value="P:formation of cytoplasmic translation initiation complex"/>
    <property type="evidence" value="ECO:0007669"/>
    <property type="project" value="EnsemblFungi"/>
</dbReference>
<sequence length="387" mass="42636">MSFINICRDNTDPFYRYKMPPIQSKIEGRGNGIKTAVPNASEVARALNRPPAYVIKYFGFELGALTSINETSDRYLVNGAHDAAKLQDLLDGFIKKFVLCPSCSNPETEIIIHKDDSLTRDCKACGKISQIDPRHKLATYILKNPPAKGGKKNKKSATASENVVGGGMSISDIAANHKANAKDDDASEDELEAEAPPPVGGIDVKDDEWAVDVSAEAVKARAEAMEGLTATKNSFELLGEWLLAAHSGDEDEFPSDVEIYKKASDLNIVDDENTLQVLAQSLFSEDIVDEIDEHAGLLKKLVTSDDHEKALLGGFERLLGLTYPELIPKVPKILMELYDRDILSEDVIVDWGTKVSKKYVPKDISKKVRKAAKPFLKWLEEAESEED</sequence>
<comment type="similarity">
    <text evidence="1">Belongs to the eIF-2-beta/eIF-5 family.</text>
</comment>
<dbReference type="FunFam" id="1.25.40.180:FF:000031">
    <property type="entry name" value="Eukaryotic translation initiation factor 5"/>
    <property type="match status" value="1"/>
</dbReference>
<feature type="region of interest" description="Disordered" evidence="6">
    <location>
        <begin position="178"/>
        <end position="204"/>
    </location>
</feature>
<keyword evidence="3" id="KW-0547">Nucleotide-binding</keyword>
<keyword evidence="5" id="KW-0342">GTP-binding</keyword>
<dbReference type="InterPro" id="IPR045196">
    <property type="entry name" value="IF2/IF5"/>
</dbReference>
<dbReference type="SUPFAM" id="SSF48371">
    <property type="entry name" value="ARM repeat"/>
    <property type="match status" value="1"/>
</dbReference>
<feature type="domain" description="W2" evidence="7">
    <location>
        <begin position="228"/>
        <end position="387"/>
    </location>
</feature>
<dbReference type="FunFam" id="3.30.30.170:FF:000002">
    <property type="entry name" value="Eukaryotic translation initiation factor 5"/>
    <property type="match status" value="1"/>
</dbReference>
<protein>
    <recommendedName>
        <fullName evidence="7">W2 domain-containing protein</fullName>
    </recommendedName>
</protein>
<dbReference type="GO" id="GO:0003743">
    <property type="term" value="F:translation initiation factor activity"/>
    <property type="evidence" value="ECO:0007669"/>
    <property type="project" value="UniProtKB-KW"/>
</dbReference>
<dbReference type="InterPro" id="IPR016190">
    <property type="entry name" value="Transl_init_fac_IF2/IF5_Zn-bd"/>
</dbReference>
<dbReference type="EMBL" id="HG793128">
    <property type="protein sequence ID" value="CDK27550.1"/>
    <property type="molecule type" value="Genomic_DNA"/>
</dbReference>
<dbReference type="GO" id="GO:0005096">
    <property type="term" value="F:GTPase activator activity"/>
    <property type="evidence" value="ECO:0007669"/>
    <property type="project" value="EnsemblFungi"/>
</dbReference>
<dbReference type="GO" id="GO:0033290">
    <property type="term" value="C:eukaryotic 48S preinitiation complex"/>
    <property type="evidence" value="ECO:0007669"/>
    <property type="project" value="EnsemblFungi"/>
</dbReference>
<dbReference type="GO" id="GO:0005525">
    <property type="term" value="F:GTP binding"/>
    <property type="evidence" value="ECO:0007669"/>
    <property type="project" value="UniProtKB-KW"/>
</dbReference>
<proteinExistence type="inferred from homology"/>
<dbReference type="InterPro" id="IPR016189">
    <property type="entry name" value="Transl_init_fac_IF2/IF5_N"/>
</dbReference>
<dbReference type="SMART" id="SM00515">
    <property type="entry name" value="eIF5C"/>
    <property type="match status" value="1"/>
</dbReference>
<evidence type="ECO:0000313" key="8">
    <source>
        <dbReference type="EMBL" id="CDK27550.1"/>
    </source>
</evidence>
<reference evidence="8" key="2">
    <citation type="submission" date="2014-02" db="EMBL/GenBank/DDBJ databases">
        <title>Complete DNA sequence of /Kuraishia capsulata/ illustrates novel genomic features among budding yeasts (/Saccharomycotina/).</title>
        <authorList>
            <person name="Morales L."/>
            <person name="Noel B."/>
            <person name="Porcel B."/>
            <person name="Marcet-Houben M."/>
            <person name="Hullo M-F."/>
            <person name="Sacerdot C."/>
            <person name="Tekaia F."/>
            <person name="Leh-Louis V."/>
            <person name="Despons L."/>
            <person name="Khanna V."/>
            <person name="Aury J-M."/>
            <person name="Barbe V."/>
            <person name="Couloux A."/>
            <person name="Labadie K."/>
            <person name="Pelletier E."/>
            <person name="Souciet J-L."/>
            <person name="Boekhout T."/>
            <person name="Gabaldon T."/>
            <person name="Wincker P."/>
            <person name="Dujon B."/>
        </authorList>
    </citation>
    <scope>NUCLEOTIDE SEQUENCE</scope>
    <source>
        <strain evidence="8">CBS 1993</strain>
    </source>
</reference>
<gene>
    <name evidence="8" type="ORF">KUCA_T00003528001</name>
</gene>
<dbReference type="Proteomes" id="UP000019384">
    <property type="component" value="Unassembled WGS sequence"/>
</dbReference>
<dbReference type="GO" id="GO:0005829">
    <property type="term" value="C:cytosol"/>
    <property type="evidence" value="ECO:0007669"/>
    <property type="project" value="TreeGrafter"/>
</dbReference>
<dbReference type="Gene3D" id="2.20.25.350">
    <property type="match status" value="1"/>
</dbReference>
<keyword evidence="4" id="KW-0648">Protein biosynthesis</keyword>
<evidence type="ECO:0000256" key="4">
    <source>
        <dbReference type="ARBA" id="ARBA00022917"/>
    </source>
</evidence>
<dbReference type="Pfam" id="PF01873">
    <property type="entry name" value="eIF-5_eIF-2B"/>
    <property type="match status" value="1"/>
</dbReference>
<dbReference type="SUPFAM" id="SSF75689">
    <property type="entry name" value="Zinc-binding domain of translation initiation factor 2 beta"/>
    <property type="match status" value="1"/>
</dbReference>